<evidence type="ECO:0000313" key="3">
    <source>
        <dbReference type="Proteomes" id="UP000821866"/>
    </source>
</evidence>
<reference evidence="2" key="2">
    <citation type="submission" date="2021-09" db="EMBL/GenBank/DDBJ databases">
        <authorList>
            <person name="Jia N."/>
            <person name="Wang J."/>
            <person name="Shi W."/>
            <person name="Du L."/>
            <person name="Sun Y."/>
            <person name="Zhan W."/>
            <person name="Jiang J."/>
            <person name="Wang Q."/>
            <person name="Zhang B."/>
            <person name="Ji P."/>
            <person name="Sakyi L.B."/>
            <person name="Cui X."/>
            <person name="Yuan T."/>
            <person name="Jiang B."/>
            <person name="Yang W."/>
            <person name="Lam T.T.-Y."/>
            <person name="Chang Q."/>
            <person name="Ding S."/>
            <person name="Wang X."/>
            <person name="Zhu J."/>
            <person name="Ruan X."/>
            <person name="Zhao L."/>
            <person name="Wei J."/>
            <person name="Que T."/>
            <person name="Du C."/>
            <person name="Cheng J."/>
            <person name="Dai P."/>
            <person name="Han X."/>
            <person name="Huang E."/>
            <person name="Gao Y."/>
            <person name="Liu J."/>
            <person name="Shao H."/>
            <person name="Ye R."/>
            <person name="Li L."/>
            <person name="Wei W."/>
            <person name="Wang X."/>
            <person name="Wang C."/>
            <person name="Huo Q."/>
            <person name="Li W."/>
            <person name="Guo W."/>
            <person name="Chen H."/>
            <person name="Chen S."/>
            <person name="Zhou L."/>
            <person name="Zhou L."/>
            <person name="Ni X."/>
            <person name="Tian J."/>
            <person name="Zhou Y."/>
            <person name="Sheng Y."/>
            <person name="Liu T."/>
            <person name="Pan Y."/>
            <person name="Xia L."/>
            <person name="Li J."/>
            <person name="Zhao F."/>
            <person name="Cao W."/>
        </authorList>
    </citation>
    <scope>NUCLEOTIDE SEQUENCE</scope>
    <source>
        <strain evidence="2">Rmic-2018</strain>
        <tissue evidence="2">Larvae</tissue>
    </source>
</reference>
<protein>
    <submittedName>
        <fullName evidence="2">Uncharacterized protein</fullName>
    </submittedName>
</protein>
<feature type="transmembrane region" description="Helical" evidence="1">
    <location>
        <begin position="163"/>
        <end position="180"/>
    </location>
</feature>
<comment type="caution">
    <text evidence="2">The sequence shown here is derived from an EMBL/GenBank/DDBJ whole genome shotgun (WGS) entry which is preliminary data.</text>
</comment>
<gene>
    <name evidence="2" type="ORF">HPB51_026173</name>
</gene>
<dbReference type="AlphaFoldDB" id="A0A9J6EE82"/>
<evidence type="ECO:0000313" key="2">
    <source>
        <dbReference type="EMBL" id="KAH8032660.1"/>
    </source>
</evidence>
<accession>A0A9J6EE82</accession>
<feature type="transmembrane region" description="Helical" evidence="1">
    <location>
        <begin position="125"/>
        <end position="143"/>
    </location>
</feature>
<keyword evidence="1" id="KW-1133">Transmembrane helix</keyword>
<dbReference type="VEuPathDB" id="VectorBase:LOC119164659"/>
<dbReference type="EMBL" id="JABSTU010000005">
    <property type="protein sequence ID" value="KAH8032660.1"/>
    <property type="molecule type" value="Genomic_DNA"/>
</dbReference>
<reference evidence="2" key="1">
    <citation type="journal article" date="2020" name="Cell">
        <title>Large-Scale Comparative Analyses of Tick Genomes Elucidate Their Genetic Diversity and Vector Capacities.</title>
        <authorList>
            <consortium name="Tick Genome and Microbiome Consortium (TIGMIC)"/>
            <person name="Jia N."/>
            <person name="Wang J."/>
            <person name="Shi W."/>
            <person name="Du L."/>
            <person name="Sun Y."/>
            <person name="Zhan W."/>
            <person name="Jiang J.F."/>
            <person name="Wang Q."/>
            <person name="Zhang B."/>
            <person name="Ji P."/>
            <person name="Bell-Sakyi L."/>
            <person name="Cui X.M."/>
            <person name="Yuan T.T."/>
            <person name="Jiang B.G."/>
            <person name="Yang W.F."/>
            <person name="Lam T.T."/>
            <person name="Chang Q.C."/>
            <person name="Ding S.J."/>
            <person name="Wang X.J."/>
            <person name="Zhu J.G."/>
            <person name="Ruan X.D."/>
            <person name="Zhao L."/>
            <person name="Wei J.T."/>
            <person name="Ye R.Z."/>
            <person name="Que T.C."/>
            <person name="Du C.H."/>
            <person name="Zhou Y.H."/>
            <person name="Cheng J.X."/>
            <person name="Dai P.F."/>
            <person name="Guo W.B."/>
            <person name="Han X.H."/>
            <person name="Huang E.J."/>
            <person name="Li L.F."/>
            <person name="Wei W."/>
            <person name="Gao Y.C."/>
            <person name="Liu J.Z."/>
            <person name="Shao H.Z."/>
            <person name="Wang X."/>
            <person name="Wang C.C."/>
            <person name="Yang T.C."/>
            <person name="Huo Q.B."/>
            <person name="Li W."/>
            <person name="Chen H.Y."/>
            <person name="Chen S.E."/>
            <person name="Zhou L.G."/>
            <person name="Ni X.B."/>
            <person name="Tian J.H."/>
            <person name="Sheng Y."/>
            <person name="Liu T."/>
            <person name="Pan Y.S."/>
            <person name="Xia L.Y."/>
            <person name="Li J."/>
            <person name="Zhao F."/>
            <person name="Cao W.C."/>
        </authorList>
    </citation>
    <scope>NUCLEOTIDE SEQUENCE</scope>
    <source>
        <strain evidence="2">Rmic-2018</strain>
    </source>
</reference>
<dbReference type="Proteomes" id="UP000821866">
    <property type="component" value="Chromosome 3"/>
</dbReference>
<keyword evidence="3" id="KW-1185">Reference proteome</keyword>
<evidence type="ECO:0000256" key="1">
    <source>
        <dbReference type="SAM" id="Phobius"/>
    </source>
</evidence>
<proteinExistence type="predicted"/>
<keyword evidence="1" id="KW-0472">Membrane</keyword>
<organism evidence="2 3">
    <name type="scientific">Rhipicephalus microplus</name>
    <name type="common">Cattle tick</name>
    <name type="synonym">Boophilus microplus</name>
    <dbReference type="NCBI Taxonomy" id="6941"/>
    <lineage>
        <taxon>Eukaryota</taxon>
        <taxon>Metazoa</taxon>
        <taxon>Ecdysozoa</taxon>
        <taxon>Arthropoda</taxon>
        <taxon>Chelicerata</taxon>
        <taxon>Arachnida</taxon>
        <taxon>Acari</taxon>
        <taxon>Parasitiformes</taxon>
        <taxon>Ixodida</taxon>
        <taxon>Ixodoidea</taxon>
        <taxon>Ixodidae</taxon>
        <taxon>Rhipicephalinae</taxon>
        <taxon>Rhipicephalus</taxon>
        <taxon>Boophilus</taxon>
    </lineage>
</organism>
<name>A0A9J6EE82_RHIMP</name>
<feature type="transmembrane region" description="Helical" evidence="1">
    <location>
        <begin position="192"/>
        <end position="210"/>
    </location>
</feature>
<sequence>MCTLTEQVNLPGYIHDALSLGLKFAVETNRRPEEPLTFVRQVPNYATEEAVPRFICEGVHMVAHLKVSGLKLSVKRVADYLTHNSLSVLPANKECGFCVLPTAVFYEKANSAVATVFKWCDNVSLSRVLLLISTGLCLTKGYYALGNFRESQCVTTYALRKAVPDYAMALSLVVLVCILWKRHRRCLPPSAFAVTLLGVMFTGCALDAFLKFNTAFSEQNLGMRDACGEINSEEHIPKEIRKIIEISRIPINMHPKLHNARKKPDKKHTRKNFKATTDVLQQTSATVLRTTPRGACVHVYSASELCKRVQLRCAPTQVCSMSRESAVDSDAADDNDEEVVGSLPTLARRSRYYCFL</sequence>
<keyword evidence="1" id="KW-0812">Transmembrane</keyword>